<evidence type="ECO:0000313" key="2">
    <source>
        <dbReference type="Proteomes" id="UP000198310"/>
    </source>
</evidence>
<protein>
    <recommendedName>
        <fullName evidence="3">SUKH-3 immunity protein</fullName>
    </recommendedName>
</protein>
<dbReference type="RefSeq" id="WP_089331266.1">
    <property type="nucleotide sequence ID" value="NZ_FZNS01000001.1"/>
</dbReference>
<reference evidence="2" key="1">
    <citation type="submission" date="2017-06" db="EMBL/GenBank/DDBJ databases">
        <authorList>
            <person name="Varghese N."/>
            <person name="Submissions S."/>
        </authorList>
    </citation>
    <scope>NUCLEOTIDE SEQUENCE [LARGE SCALE GENOMIC DNA]</scope>
    <source>
        <strain evidence="2">DSM 28041</strain>
    </source>
</reference>
<keyword evidence="2" id="KW-1185">Reference proteome</keyword>
<evidence type="ECO:0008006" key="3">
    <source>
        <dbReference type="Google" id="ProtNLM"/>
    </source>
</evidence>
<organism evidence="1 2">
    <name type="scientific">Hymenobacter mucosus</name>
    <dbReference type="NCBI Taxonomy" id="1411120"/>
    <lineage>
        <taxon>Bacteria</taxon>
        <taxon>Pseudomonadati</taxon>
        <taxon>Bacteroidota</taxon>
        <taxon>Cytophagia</taxon>
        <taxon>Cytophagales</taxon>
        <taxon>Hymenobacteraceae</taxon>
        <taxon>Hymenobacter</taxon>
    </lineage>
</organism>
<dbReference type="EMBL" id="FZNS01000001">
    <property type="protein sequence ID" value="SNR28774.1"/>
    <property type="molecule type" value="Genomic_DNA"/>
</dbReference>
<accession>A0A238V3V8</accession>
<sequence length="172" mass="19826">MMHAEMMRQAMEIAGIKMRVHSEPLRDENKEVLRRIGLPEEAQQFFVAFSFNIDLEIGELHYDQANCFKKNLEWEDGFQRALRAGLLVIGSGSTGDPIALDIQDLQAGYLFHDYFWEQEAEDPRKFFIKMNCSLGQLFLNSVSVEEYPVDAYEAAAYMGSEFTGHEDLEDDR</sequence>
<evidence type="ECO:0000313" key="1">
    <source>
        <dbReference type="EMBL" id="SNR28774.1"/>
    </source>
</evidence>
<dbReference type="Proteomes" id="UP000198310">
    <property type="component" value="Unassembled WGS sequence"/>
</dbReference>
<proteinExistence type="predicted"/>
<name>A0A238V3V8_9BACT</name>
<gene>
    <name evidence="1" type="ORF">SAMN06269173_10147</name>
</gene>
<dbReference type="AlphaFoldDB" id="A0A238V3V8"/>